<proteinExistence type="predicted"/>
<name>A0A0E0ANM0_9ORYZ</name>
<keyword evidence="2" id="KW-1185">Reference proteome</keyword>
<dbReference type="Proteomes" id="UP000026961">
    <property type="component" value="Chromosome 7"/>
</dbReference>
<dbReference type="Gramene" id="OGLUM07G24670.1">
    <property type="protein sequence ID" value="OGLUM07G24670.1"/>
    <property type="gene ID" value="OGLUM07G24670"/>
</dbReference>
<dbReference type="AlphaFoldDB" id="A0A0E0ANM0"/>
<reference evidence="1" key="1">
    <citation type="submission" date="2015-04" db="UniProtKB">
        <authorList>
            <consortium name="EnsemblPlants"/>
        </authorList>
    </citation>
    <scope>IDENTIFICATION</scope>
</reference>
<protein>
    <submittedName>
        <fullName evidence="1">Uncharacterized protein</fullName>
    </submittedName>
</protein>
<reference evidence="1" key="2">
    <citation type="submission" date="2018-05" db="EMBL/GenBank/DDBJ databases">
        <title>OgluRS3 (Oryza glumaepatula Reference Sequence Version 3).</title>
        <authorList>
            <person name="Zhang J."/>
            <person name="Kudrna D."/>
            <person name="Lee S."/>
            <person name="Talag J."/>
            <person name="Welchert J."/>
            <person name="Wing R.A."/>
        </authorList>
    </citation>
    <scope>NUCLEOTIDE SEQUENCE [LARGE SCALE GENOMIC DNA]</scope>
</reference>
<dbReference type="EnsemblPlants" id="OGLUM07G24670.1">
    <property type="protein sequence ID" value="OGLUM07G24670.1"/>
    <property type="gene ID" value="OGLUM07G24670"/>
</dbReference>
<evidence type="ECO:0000313" key="2">
    <source>
        <dbReference type="Proteomes" id="UP000026961"/>
    </source>
</evidence>
<sequence>MRPVALLISMQFPISKLASLSRISNPCTGRKSWSVDGSSSGIDQNLVIRFQHLAIRIATTRRLPASSAVTFAANNLTSASPSLVQPNILNNEATVFVELVSFGIILVLKCSFFRKLCSI</sequence>
<accession>A0A0E0ANM0</accession>
<dbReference type="HOGENOM" id="CLU_2065159_0_0_1"/>
<evidence type="ECO:0000313" key="1">
    <source>
        <dbReference type="EnsemblPlants" id="OGLUM07G24670.1"/>
    </source>
</evidence>
<organism evidence="1">
    <name type="scientific">Oryza glumipatula</name>
    <dbReference type="NCBI Taxonomy" id="40148"/>
    <lineage>
        <taxon>Eukaryota</taxon>
        <taxon>Viridiplantae</taxon>
        <taxon>Streptophyta</taxon>
        <taxon>Embryophyta</taxon>
        <taxon>Tracheophyta</taxon>
        <taxon>Spermatophyta</taxon>
        <taxon>Magnoliopsida</taxon>
        <taxon>Liliopsida</taxon>
        <taxon>Poales</taxon>
        <taxon>Poaceae</taxon>
        <taxon>BOP clade</taxon>
        <taxon>Oryzoideae</taxon>
        <taxon>Oryzeae</taxon>
        <taxon>Oryzinae</taxon>
        <taxon>Oryza</taxon>
    </lineage>
</organism>